<proteinExistence type="predicted"/>
<dbReference type="Pfam" id="PF08479">
    <property type="entry name" value="POTRA_2"/>
    <property type="match status" value="1"/>
</dbReference>
<feature type="compositionally biased region" description="Acidic residues" evidence="6">
    <location>
        <begin position="516"/>
        <end position="527"/>
    </location>
</feature>
<name>A0A951UQK8_9CYAN</name>
<protein>
    <submittedName>
        <fullName evidence="10">BamA/TamA family outer membrane protein</fullName>
    </submittedName>
</protein>
<sequence>MRFSPVLFAVLTASTAIGLVYPTEAKASDALEQSGSAVSNLEVAKNSGLSLQENLEEVDLTASPTTDLLSAGHSAPTVSAPDRAAVEFFARPQATAIRPSDSAASPQVAASAAQQLAQSTVPLPELPAEPTTPSAEPTVPPVEPTTPSAEPATPSTVPAPATPGATPPASSSQPEARVLVAEVAVSGTEGDLLDRVYNAIRTQPGRTTTRSQLQEDINAVFATGYFANVRAVPEDTPLGVRITFEVQPNPVLQSVRLQDSVVQTITYENQEVPLQQAVDGIFGAQYGNILNLNDFQDGVEQLNKLYQDNGYVLAQIVGAPQVSPDGTATLEVAEGIIEDIQIRFLDRDGNATDDDGNPIEGKTRDFIITREFDSEPGDVFNQSRIQADLQRAFGLGIFEDLQVALNPGEDPRKVNVVVNVTERRSGSIGASLGVSSADGVFGAVSLQEQNLGGNNQTLSAEVQAGLRSSLQFDASFTDPWIAGDPNRTSYTVNAFGRQSISLVFDGGENEVRLPDNDDDDDDDDDEGDRPRVYRFGGGVSFSRPLDGGWRASLGLQYQNVSIRDADGDISPRDELGNLLSFNSSGTDNILSIQASAVRDRRNSATQTTSGSLLRFSDEQTIPIDGITFNRIRGSYSYFIPVRLTQISPDCRKEDRLPTDCPETLAFNVQGGTILGDLPPYEAFSLGGTDSVRGYQSGELGSGRSFVIATAEYRFPIFSIVGGALFVDAGTDLGTASDVPGNPAGVRDKPGSGFGYGIGIRIRSPIGQIRVDYAINDQGDNEIHFGIGERF</sequence>
<dbReference type="InterPro" id="IPR000184">
    <property type="entry name" value="Bac_surfAg_D15"/>
</dbReference>
<evidence type="ECO:0000313" key="10">
    <source>
        <dbReference type="EMBL" id="MBW4660533.1"/>
    </source>
</evidence>
<gene>
    <name evidence="10" type="ORF">KME15_17820</name>
</gene>
<dbReference type="InterPro" id="IPR013686">
    <property type="entry name" value="Polypept-transport_assoc_ShlB"/>
</dbReference>
<evidence type="ECO:0000256" key="3">
    <source>
        <dbReference type="ARBA" id="ARBA00022729"/>
    </source>
</evidence>
<feature type="domain" description="Bacterial surface antigen (D15)" evidence="7">
    <location>
        <begin position="450"/>
        <end position="790"/>
    </location>
</feature>
<comment type="subcellular location">
    <subcellularLocation>
        <location evidence="1">Membrane</location>
    </subcellularLocation>
</comment>
<comment type="caution">
    <text evidence="10">The sequence shown here is derived from an EMBL/GenBank/DDBJ whole genome shotgun (WGS) entry which is preliminary data.</text>
</comment>
<dbReference type="PANTHER" id="PTHR12815:SF47">
    <property type="entry name" value="TRANSLOCATION AND ASSEMBLY MODULE SUBUNIT TAMA"/>
    <property type="match status" value="1"/>
</dbReference>
<feature type="compositionally biased region" description="Low complexity" evidence="6">
    <location>
        <begin position="123"/>
        <end position="137"/>
    </location>
</feature>
<feature type="domain" description="Polypeptide-transport-associated ShlB-type" evidence="9">
    <location>
        <begin position="263"/>
        <end position="335"/>
    </location>
</feature>
<dbReference type="Gene3D" id="3.10.20.310">
    <property type="entry name" value="membrane protein fhac"/>
    <property type="match status" value="3"/>
</dbReference>
<keyword evidence="3" id="KW-0732">Signal</keyword>
<evidence type="ECO:0000256" key="4">
    <source>
        <dbReference type="ARBA" id="ARBA00023136"/>
    </source>
</evidence>
<evidence type="ECO:0000256" key="1">
    <source>
        <dbReference type="ARBA" id="ARBA00004370"/>
    </source>
</evidence>
<evidence type="ECO:0000259" key="8">
    <source>
        <dbReference type="Pfam" id="PF07244"/>
    </source>
</evidence>
<keyword evidence="4" id="KW-0472">Membrane</keyword>
<dbReference type="InterPro" id="IPR039910">
    <property type="entry name" value="D15-like"/>
</dbReference>
<organism evidence="10 11">
    <name type="scientific">Drouetiella hepatica Uher 2000/2452</name>
    <dbReference type="NCBI Taxonomy" id="904376"/>
    <lineage>
        <taxon>Bacteria</taxon>
        <taxon>Bacillati</taxon>
        <taxon>Cyanobacteriota</taxon>
        <taxon>Cyanophyceae</taxon>
        <taxon>Oculatellales</taxon>
        <taxon>Oculatellaceae</taxon>
        <taxon>Drouetiella</taxon>
    </lineage>
</organism>
<feature type="region of interest" description="Disordered" evidence="6">
    <location>
        <begin position="123"/>
        <end position="175"/>
    </location>
</feature>
<keyword evidence="5" id="KW-0998">Cell outer membrane</keyword>
<feature type="domain" description="POTRA" evidence="8">
    <location>
        <begin position="360"/>
        <end position="423"/>
    </location>
</feature>
<keyword evidence="2" id="KW-0812">Transmembrane</keyword>
<dbReference type="EMBL" id="JAHHHD010000022">
    <property type="protein sequence ID" value="MBW4660533.1"/>
    <property type="molecule type" value="Genomic_DNA"/>
</dbReference>
<feature type="domain" description="POTRA" evidence="8">
    <location>
        <begin position="180"/>
        <end position="248"/>
    </location>
</feature>
<feature type="region of interest" description="Disordered" evidence="6">
    <location>
        <begin position="506"/>
        <end position="533"/>
    </location>
</feature>
<dbReference type="GO" id="GO:0019867">
    <property type="term" value="C:outer membrane"/>
    <property type="evidence" value="ECO:0007669"/>
    <property type="project" value="InterPro"/>
</dbReference>
<evidence type="ECO:0000313" key="11">
    <source>
        <dbReference type="Proteomes" id="UP000757435"/>
    </source>
</evidence>
<dbReference type="Pfam" id="PF07244">
    <property type="entry name" value="POTRA"/>
    <property type="match status" value="2"/>
</dbReference>
<dbReference type="InterPro" id="IPR010827">
    <property type="entry name" value="BamA/TamA_POTRA"/>
</dbReference>
<evidence type="ECO:0000256" key="2">
    <source>
        <dbReference type="ARBA" id="ARBA00022692"/>
    </source>
</evidence>
<reference evidence="10" key="2">
    <citation type="journal article" date="2022" name="Microbiol. Resour. Announc.">
        <title>Metagenome Sequencing to Explore Phylogenomics of Terrestrial Cyanobacteria.</title>
        <authorList>
            <person name="Ward R.D."/>
            <person name="Stajich J.E."/>
            <person name="Johansen J.R."/>
            <person name="Huntemann M."/>
            <person name="Clum A."/>
            <person name="Foster B."/>
            <person name="Foster B."/>
            <person name="Roux S."/>
            <person name="Palaniappan K."/>
            <person name="Varghese N."/>
            <person name="Mukherjee S."/>
            <person name="Reddy T.B.K."/>
            <person name="Daum C."/>
            <person name="Copeland A."/>
            <person name="Chen I.A."/>
            <person name="Ivanova N.N."/>
            <person name="Kyrpides N.C."/>
            <person name="Shapiro N."/>
            <person name="Eloe-Fadrosh E.A."/>
            <person name="Pietrasiak N."/>
        </authorList>
    </citation>
    <scope>NUCLEOTIDE SEQUENCE</scope>
    <source>
        <strain evidence="10">UHER 2000/2452</strain>
    </source>
</reference>
<dbReference type="PANTHER" id="PTHR12815">
    <property type="entry name" value="SORTING AND ASSEMBLY MACHINERY SAMM50 PROTEIN FAMILY MEMBER"/>
    <property type="match status" value="1"/>
</dbReference>
<evidence type="ECO:0000256" key="6">
    <source>
        <dbReference type="SAM" id="MobiDB-lite"/>
    </source>
</evidence>
<dbReference type="Pfam" id="PF01103">
    <property type="entry name" value="Omp85"/>
    <property type="match status" value="1"/>
</dbReference>
<evidence type="ECO:0000256" key="5">
    <source>
        <dbReference type="ARBA" id="ARBA00023237"/>
    </source>
</evidence>
<accession>A0A951UQK8</accession>
<feature type="compositionally biased region" description="Low complexity" evidence="6">
    <location>
        <begin position="145"/>
        <end position="172"/>
    </location>
</feature>
<evidence type="ECO:0000259" key="9">
    <source>
        <dbReference type="Pfam" id="PF08479"/>
    </source>
</evidence>
<dbReference type="Proteomes" id="UP000757435">
    <property type="component" value="Unassembled WGS sequence"/>
</dbReference>
<reference evidence="10" key="1">
    <citation type="submission" date="2021-05" db="EMBL/GenBank/DDBJ databases">
        <authorList>
            <person name="Pietrasiak N."/>
            <person name="Ward R."/>
            <person name="Stajich J.E."/>
            <person name="Kurbessoian T."/>
        </authorList>
    </citation>
    <scope>NUCLEOTIDE SEQUENCE</scope>
    <source>
        <strain evidence="10">UHER 2000/2452</strain>
    </source>
</reference>
<dbReference type="AlphaFoldDB" id="A0A951UQK8"/>
<evidence type="ECO:0000259" key="7">
    <source>
        <dbReference type="Pfam" id="PF01103"/>
    </source>
</evidence>
<dbReference type="Gene3D" id="2.40.160.50">
    <property type="entry name" value="membrane protein fhac: a member of the omp85/tpsb transporter family"/>
    <property type="match status" value="1"/>
</dbReference>